<feature type="signal peptide" evidence="1">
    <location>
        <begin position="1"/>
        <end position="20"/>
    </location>
</feature>
<dbReference type="Pfam" id="PF11745">
    <property type="entry name" value="DUF3304"/>
    <property type="match status" value="1"/>
</dbReference>
<evidence type="ECO:0000256" key="1">
    <source>
        <dbReference type="SAM" id="SignalP"/>
    </source>
</evidence>
<dbReference type="RefSeq" id="WP_183558749.1">
    <property type="nucleotide sequence ID" value="NZ_JACHBX010000009.1"/>
</dbReference>
<name>A0A7W9X4Z7_9BURK</name>
<reference evidence="2 3" key="1">
    <citation type="submission" date="2020-08" db="EMBL/GenBank/DDBJ databases">
        <title>The Agave Microbiome: Exploring the role of microbial communities in plant adaptations to desert environments.</title>
        <authorList>
            <person name="Partida-Martinez L.P."/>
        </authorList>
    </citation>
    <scope>NUCLEOTIDE SEQUENCE [LARGE SCALE GENOMIC DNA]</scope>
    <source>
        <strain evidence="2 3">AT3.2</strain>
    </source>
</reference>
<dbReference type="AlphaFoldDB" id="A0A7W9X4Z7"/>
<accession>A0A7W9X4Z7</accession>
<comment type="caution">
    <text evidence="2">The sequence shown here is derived from an EMBL/GenBank/DDBJ whole genome shotgun (WGS) entry which is preliminary data.</text>
</comment>
<proteinExistence type="predicted"/>
<gene>
    <name evidence="2" type="ORF">HD842_004788</name>
</gene>
<dbReference type="Proteomes" id="UP000540787">
    <property type="component" value="Unassembled WGS sequence"/>
</dbReference>
<sequence>MTIYKILFSTFVLLLCGCSARGESGASGSGDRVSVSIHGVNYTADPFEFSVVDPRDEKNNGGGEHIGPYAAGGIVCCFKLPAKWSPGTVIEVESRHWLSTGNGEEISAIEKKHTVELPAYANGKAGELWVLRRSDGGIDIVSSDLQPDHPQWPGKIKGWPVPSREFMLERWELERKLAELNVRVFQESFAELKRSPKSKLPLAWASDKRHVPDEIENFSGPEDPAYLGYVEKRYAESLRKSRYHLEQIIKARP</sequence>
<feature type="chain" id="PRO_5031082401" description="DUF3304 domain-containing protein" evidence="1">
    <location>
        <begin position="21"/>
        <end position="253"/>
    </location>
</feature>
<dbReference type="InterPro" id="IPR021733">
    <property type="entry name" value="DUF3304"/>
</dbReference>
<keyword evidence="3" id="KW-1185">Reference proteome</keyword>
<dbReference type="PROSITE" id="PS51257">
    <property type="entry name" value="PROKAR_LIPOPROTEIN"/>
    <property type="match status" value="1"/>
</dbReference>
<evidence type="ECO:0000313" key="2">
    <source>
        <dbReference type="EMBL" id="MBB6136596.1"/>
    </source>
</evidence>
<dbReference type="EMBL" id="JACHBX010000009">
    <property type="protein sequence ID" value="MBB6136596.1"/>
    <property type="molecule type" value="Genomic_DNA"/>
</dbReference>
<protein>
    <recommendedName>
        <fullName evidence="4">DUF3304 domain-containing protein</fullName>
    </recommendedName>
</protein>
<organism evidence="2 3">
    <name type="scientific">Massilia aurea</name>
    <dbReference type="NCBI Taxonomy" id="373040"/>
    <lineage>
        <taxon>Bacteria</taxon>
        <taxon>Pseudomonadati</taxon>
        <taxon>Pseudomonadota</taxon>
        <taxon>Betaproteobacteria</taxon>
        <taxon>Burkholderiales</taxon>
        <taxon>Oxalobacteraceae</taxon>
        <taxon>Telluria group</taxon>
        <taxon>Massilia</taxon>
    </lineage>
</organism>
<evidence type="ECO:0000313" key="3">
    <source>
        <dbReference type="Proteomes" id="UP000540787"/>
    </source>
</evidence>
<keyword evidence="1" id="KW-0732">Signal</keyword>
<evidence type="ECO:0008006" key="4">
    <source>
        <dbReference type="Google" id="ProtNLM"/>
    </source>
</evidence>